<dbReference type="GO" id="GO:0016757">
    <property type="term" value="F:glycosyltransferase activity"/>
    <property type="evidence" value="ECO:0007669"/>
    <property type="project" value="TreeGrafter"/>
</dbReference>
<keyword evidence="3" id="KW-1185">Reference proteome</keyword>
<evidence type="ECO:0000259" key="1">
    <source>
        <dbReference type="Pfam" id="PF13439"/>
    </source>
</evidence>
<gene>
    <name evidence="2" type="ORF">HVA01_14700</name>
</gene>
<feature type="domain" description="Glycosyltransferase subfamily 4-like N-terminal" evidence="1">
    <location>
        <begin position="14"/>
        <end position="180"/>
    </location>
</feature>
<evidence type="ECO:0000313" key="3">
    <source>
        <dbReference type="Proteomes" id="UP000321303"/>
    </source>
</evidence>
<dbReference type="Gene3D" id="3.40.50.2000">
    <property type="entry name" value="Glycogen Phosphorylase B"/>
    <property type="match status" value="2"/>
</dbReference>
<organism evidence="2 3">
    <name type="scientific">Halovibrio variabilis</name>
    <dbReference type="NCBI Taxonomy" id="31910"/>
    <lineage>
        <taxon>Bacteria</taxon>
        <taxon>Pseudomonadati</taxon>
        <taxon>Pseudomonadota</taxon>
        <taxon>Gammaproteobacteria</taxon>
        <taxon>Oceanospirillales</taxon>
        <taxon>Halomonadaceae</taxon>
        <taxon>Halovibrio</taxon>
    </lineage>
</organism>
<dbReference type="PANTHER" id="PTHR45947">
    <property type="entry name" value="SULFOQUINOVOSYL TRANSFERASE SQD2"/>
    <property type="match status" value="1"/>
</dbReference>
<proteinExistence type="predicted"/>
<dbReference type="PANTHER" id="PTHR45947:SF3">
    <property type="entry name" value="SULFOQUINOVOSYL TRANSFERASE SQD2"/>
    <property type="match status" value="1"/>
</dbReference>
<comment type="caution">
    <text evidence="2">The sequence shown here is derived from an EMBL/GenBank/DDBJ whole genome shotgun (WGS) entry which is preliminary data.</text>
</comment>
<dbReference type="CDD" id="cd03814">
    <property type="entry name" value="GT4-like"/>
    <property type="match status" value="1"/>
</dbReference>
<dbReference type="AlphaFoldDB" id="A0A511UMI1"/>
<dbReference type="Pfam" id="PF13692">
    <property type="entry name" value="Glyco_trans_1_4"/>
    <property type="match status" value="1"/>
</dbReference>
<dbReference type="EMBL" id="BJXV01000008">
    <property type="protein sequence ID" value="GEN27824.1"/>
    <property type="molecule type" value="Genomic_DNA"/>
</dbReference>
<evidence type="ECO:0000313" key="2">
    <source>
        <dbReference type="EMBL" id="GEN27824.1"/>
    </source>
</evidence>
<accession>A0A511UMI1</accession>
<dbReference type="InterPro" id="IPR050194">
    <property type="entry name" value="Glycosyltransferase_grp1"/>
</dbReference>
<sequence>MRLCIVSETWYPDINGVAHTLSRLNCELNQQGVLVDVIRPRPRVAGNAAGINRERQVQRFALPGYTDVQVGLVTPAALRRFWRKHRPDVIYVATQGPLGWAARRAARRLNIPLVAGWHTNFDHYCKDYGVTWLTSATQRYLRYFHNGCTLTLVPTHLQAASLERQGIRGVQVMSRGLDGERYSPAHRDPSLRQSWGVNEHQPVALYVGRLAAEKNLALLQETFLAMREVRPDIAQVIVGDGPGRAQLQKALPDVHFTGFVGQDSLACHYASADLFIFPSLSETWGNVVAEAMASGLAVVAYHHAASAELINSGHNGMTVPAGDSAAFQQAAVELCQHPADYARLGRVARLRALEQSWSGIAEQFVRYLHQAQEAHHAPASACRIRSS</sequence>
<name>A0A511UMI1_9GAMM</name>
<protein>
    <submittedName>
        <fullName evidence="2">Glycosyl transferase</fullName>
    </submittedName>
</protein>
<dbReference type="InterPro" id="IPR028098">
    <property type="entry name" value="Glyco_trans_4-like_N"/>
</dbReference>
<dbReference type="Proteomes" id="UP000321303">
    <property type="component" value="Unassembled WGS sequence"/>
</dbReference>
<dbReference type="SUPFAM" id="SSF53756">
    <property type="entry name" value="UDP-Glycosyltransferase/glycogen phosphorylase"/>
    <property type="match status" value="1"/>
</dbReference>
<dbReference type="RefSeq" id="WP_146874454.1">
    <property type="nucleotide sequence ID" value="NZ_BJXV01000008.1"/>
</dbReference>
<keyword evidence="2" id="KW-0808">Transferase</keyword>
<reference evidence="2 3" key="1">
    <citation type="submission" date="2019-07" db="EMBL/GenBank/DDBJ databases">
        <title>Whole genome shotgun sequence of Halomonas variabilis NBRC 102410.</title>
        <authorList>
            <person name="Hosoyama A."/>
            <person name="Uohara A."/>
            <person name="Ohji S."/>
            <person name="Ichikawa N."/>
        </authorList>
    </citation>
    <scope>NUCLEOTIDE SEQUENCE [LARGE SCALE GENOMIC DNA]</scope>
    <source>
        <strain evidence="2 3">NBRC 102410</strain>
    </source>
</reference>
<dbReference type="Pfam" id="PF13439">
    <property type="entry name" value="Glyco_transf_4"/>
    <property type="match status" value="1"/>
</dbReference>
<dbReference type="OrthoDB" id="9802525at2"/>